<name>A0ACC3MF86_9PEZI</name>
<protein>
    <submittedName>
        <fullName evidence="1">Uncharacterized protein</fullName>
    </submittedName>
</protein>
<gene>
    <name evidence="1" type="ORF">LTR37_019589</name>
</gene>
<organism evidence="1 2">
    <name type="scientific">Vermiconidia calcicola</name>
    <dbReference type="NCBI Taxonomy" id="1690605"/>
    <lineage>
        <taxon>Eukaryota</taxon>
        <taxon>Fungi</taxon>
        <taxon>Dikarya</taxon>
        <taxon>Ascomycota</taxon>
        <taxon>Pezizomycotina</taxon>
        <taxon>Dothideomycetes</taxon>
        <taxon>Dothideomycetidae</taxon>
        <taxon>Mycosphaerellales</taxon>
        <taxon>Extremaceae</taxon>
        <taxon>Vermiconidia</taxon>
    </lineage>
</organism>
<evidence type="ECO:0000313" key="1">
    <source>
        <dbReference type="EMBL" id="KAK3686658.1"/>
    </source>
</evidence>
<comment type="caution">
    <text evidence="1">The sequence shown here is derived from an EMBL/GenBank/DDBJ whole genome shotgun (WGS) entry which is preliminary data.</text>
</comment>
<proteinExistence type="predicted"/>
<evidence type="ECO:0000313" key="2">
    <source>
        <dbReference type="Proteomes" id="UP001281147"/>
    </source>
</evidence>
<reference evidence="1" key="1">
    <citation type="submission" date="2023-07" db="EMBL/GenBank/DDBJ databases">
        <title>Black Yeasts Isolated from many extreme environments.</title>
        <authorList>
            <person name="Coleine C."/>
            <person name="Stajich J.E."/>
            <person name="Selbmann L."/>
        </authorList>
    </citation>
    <scope>NUCLEOTIDE SEQUENCE</scope>
    <source>
        <strain evidence="1">CCFEE 5714</strain>
    </source>
</reference>
<keyword evidence="2" id="KW-1185">Reference proteome</keyword>
<dbReference type="EMBL" id="JAUTXU010000308">
    <property type="protein sequence ID" value="KAK3686658.1"/>
    <property type="molecule type" value="Genomic_DNA"/>
</dbReference>
<dbReference type="Proteomes" id="UP001281147">
    <property type="component" value="Unassembled WGS sequence"/>
</dbReference>
<sequence>MAIYGYAVFEGGDGDSDTASHLNRVLGITTLEEEANKEAEAQGTRKKKTGLLNRGHEDEDDEIIYSVWVECCHDPDKIRKYLDDGLLDTIAPLPLIDGYDLVLLCACAMDMGCKVRPMFRMRVKEEIDSLLPRAGVFEEAAEQMYVAIKTYKSGVPLNAGGIEVTVSYPNLDGEIRYHWNAKEKAKWIAQMIAKGKPAETWSAHLGPDAGKIEENMFGDDECAGCGVDKGEGGAEMLACGQCGKRKYCGKLCQKEHLKLHGKVCEQLKGDSENEKQDGTVAKKRRVG</sequence>
<accession>A0ACC3MF86</accession>